<dbReference type="EMBL" id="LQYE01000030">
    <property type="protein sequence ID" value="OAT67266.1"/>
    <property type="molecule type" value="Genomic_DNA"/>
</dbReference>
<evidence type="ECO:0000313" key="5">
    <source>
        <dbReference type="Proteomes" id="UP000037962"/>
    </source>
</evidence>
<evidence type="ECO:0000313" key="2">
    <source>
        <dbReference type="EMBL" id="KPG27873.1"/>
    </source>
</evidence>
<comment type="caution">
    <text evidence="1">The sequence shown here is derived from an EMBL/GenBank/DDBJ whole genome shotgun (WGS) entry which is preliminary data.</text>
</comment>
<evidence type="ECO:0000313" key="4">
    <source>
        <dbReference type="Proteomes" id="UP000037843"/>
    </source>
</evidence>
<gene>
    <name evidence="1" type="ORF">AN908_16790</name>
    <name evidence="2" type="ORF">AN912_22950</name>
    <name evidence="3" type="ORF">AWB85_14050</name>
</gene>
<evidence type="ECO:0000313" key="3">
    <source>
        <dbReference type="EMBL" id="OAT67266.1"/>
    </source>
</evidence>
<dbReference type="PATRIC" id="fig|83262.10.peg.5528"/>
<sequence length="104" mass="11203">MTLADSPVFTVEVLVTGVHANGFGEVGDGRSFAFRIEDSLLRVEIYRAFLTELVPDDSDVVAGRTRPITDIDVTDERSIVAAVRDLVADAQPVSTSRLARLLAG</sequence>
<dbReference type="STRING" id="83262.BAB75_11295"/>
<dbReference type="EMBL" id="LJFO01000009">
    <property type="protein sequence ID" value="KPG09057.1"/>
    <property type="molecule type" value="Genomic_DNA"/>
</dbReference>
<evidence type="ECO:0000313" key="6">
    <source>
        <dbReference type="Proteomes" id="UP000186919"/>
    </source>
</evidence>
<dbReference type="Proteomes" id="UP000037843">
    <property type="component" value="Unassembled WGS sequence"/>
</dbReference>
<dbReference type="EMBL" id="LJFS01000037">
    <property type="protein sequence ID" value="KPG27873.1"/>
    <property type="molecule type" value="Genomic_DNA"/>
</dbReference>
<dbReference type="AlphaFoldDB" id="A0A0N1LV47"/>
<protein>
    <submittedName>
        <fullName evidence="1">Uncharacterized protein</fullName>
    </submittedName>
</protein>
<proteinExistence type="predicted"/>
<accession>A0A0N1LV47</accession>
<dbReference type="GeneID" id="45764453"/>
<name>A0A0N1LV47_9MYCO</name>
<keyword evidence="5" id="KW-1185">Reference proteome</keyword>
<dbReference type="KEGG" id="miz:BAB75_11295"/>
<evidence type="ECO:0000313" key="1">
    <source>
        <dbReference type="EMBL" id="KPG09057.1"/>
    </source>
</evidence>
<dbReference type="Proteomes" id="UP000186919">
    <property type="component" value="Unassembled WGS sequence"/>
</dbReference>
<organism evidence="1 4">
    <name type="scientific">Mycobacteroides immunogenum</name>
    <dbReference type="NCBI Taxonomy" id="83262"/>
    <lineage>
        <taxon>Bacteria</taxon>
        <taxon>Bacillati</taxon>
        <taxon>Actinomycetota</taxon>
        <taxon>Actinomycetes</taxon>
        <taxon>Mycobacteriales</taxon>
        <taxon>Mycobacteriaceae</taxon>
        <taxon>Mycobacteroides</taxon>
    </lineage>
</organism>
<dbReference type="OrthoDB" id="4558051at2"/>
<reference evidence="3 6" key="2">
    <citation type="submission" date="2016-01" db="EMBL/GenBank/DDBJ databases">
        <title>Mycobacterium immunogenum strain CD11_6 genome sequencing and assembly.</title>
        <authorList>
            <person name="Kaur G."/>
            <person name="Nair G.R."/>
            <person name="Mayilraj S."/>
        </authorList>
    </citation>
    <scope>NUCLEOTIDE SEQUENCE [LARGE SCALE GENOMIC DNA]</scope>
    <source>
        <strain evidence="3 6">CD11-6</strain>
    </source>
</reference>
<dbReference type="RefSeq" id="WP_043077554.1">
    <property type="nucleotide sequence ID" value="NZ_CP011530.1"/>
</dbReference>
<dbReference type="Proteomes" id="UP000037962">
    <property type="component" value="Unassembled WGS sequence"/>
</dbReference>
<reference evidence="4 5" key="1">
    <citation type="submission" date="2015-09" db="EMBL/GenBank/DDBJ databases">
        <title>Genome Sequences of Mycobacterium immunogenum Isolates, Recuperated from a Chloraminated Drinking Water Distribution System Simulator Subjected to Episodes of Nitrification.</title>
        <authorList>
            <person name="Gomez-Alvarez V."/>
            <person name="Revetta R.P."/>
        </authorList>
    </citation>
    <scope>NUCLEOTIDE SEQUENCE [LARGE SCALE GENOMIC DNA]</scope>
    <source>
        <strain evidence="1 4">H008</strain>
        <strain evidence="2 5">H076</strain>
    </source>
</reference>